<keyword evidence="3 7" id="KW-0547">Nucleotide-binding</keyword>
<keyword evidence="11" id="KW-1185">Reference proteome</keyword>
<dbReference type="GO" id="GO:0003677">
    <property type="term" value="F:DNA binding"/>
    <property type="evidence" value="ECO:0007669"/>
    <property type="project" value="UniProtKB-UniRule"/>
</dbReference>
<evidence type="ECO:0000256" key="5">
    <source>
        <dbReference type="ARBA" id="ARBA00023054"/>
    </source>
</evidence>
<dbReference type="GO" id="GO:0005524">
    <property type="term" value="F:ATP binding"/>
    <property type="evidence" value="ECO:0007669"/>
    <property type="project" value="UniProtKB-UniRule"/>
</dbReference>
<dbReference type="Pfam" id="PF02463">
    <property type="entry name" value="SMC_N"/>
    <property type="match status" value="1"/>
</dbReference>
<dbReference type="Gene3D" id="3.40.50.300">
    <property type="entry name" value="P-loop containing nucleotide triphosphate hydrolases"/>
    <property type="match status" value="2"/>
</dbReference>
<evidence type="ECO:0000256" key="4">
    <source>
        <dbReference type="ARBA" id="ARBA00022840"/>
    </source>
</evidence>
<keyword evidence="2 7" id="KW-0963">Cytoplasm</keyword>
<feature type="coiled-coil region" evidence="7">
    <location>
        <begin position="178"/>
        <end position="205"/>
    </location>
</feature>
<feature type="binding site" evidence="7">
    <location>
        <begin position="33"/>
        <end position="40"/>
    </location>
    <ligand>
        <name>ATP</name>
        <dbReference type="ChEBI" id="CHEBI:30616"/>
    </ligand>
</feature>
<comment type="caution">
    <text evidence="10">The sequence shown here is derived from an EMBL/GenBank/DDBJ whole genome shotgun (WGS) entry which is preliminary data.</text>
</comment>
<dbReference type="GO" id="GO:0005737">
    <property type="term" value="C:cytoplasm"/>
    <property type="evidence" value="ECO:0007669"/>
    <property type="project" value="UniProtKB-SubCell"/>
</dbReference>
<dbReference type="InterPro" id="IPR027417">
    <property type="entry name" value="P-loop_NTPase"/>
</dbReference>
<accession>A0A512H4H3</accession>
<dbReference type="HAMAP" id="MF_01894">
    <property type="entry name" value="Smc_prok"/>
    <property type="match status" value="1"/>
</dbReference>
<dbReference type="InterPro" id="IPR003395">
    <property type="entry name" value="RecF/RecN/SMC_N"/>
</dbReference>
<dbReference type="PIRSF" id="PIRSF005719">
    <property type="entry name" value="SMC"/>
    <property type="match status" value="1"/>
</dbReference>
<dbReference type="EMBL" id="BJZO01000008">
    <property type="protein sequence ID" value="GEO80364.1"/>
    <property type="molecule type" value="Genomic_DNA"/>
</dbReference>
<feature type="compositionally biased region" description="Low complexity" evidence="8">
    <location>
        <begin position="438"/>
        <end position="447"/>
    </location>
</feature>
<dbReference type="OrthoDB" id="9808768at2"/>
<keyword evidence="4 7" id="KW-0067">ATP-binding</keyword>
<dbReference type="RefSeq" id="WP_147162423.1">
    <property type="nucleotide sequence ID" value="NZ_BJZO01000008.1"/>
</dbReference>
<evidence type="ECO:0000259" key="9">
    <source>
        <dbReference type="Pfam" id="PF02463"/>
    </source>
</evidence>
<comment type="function">
    <text evidence="7">Required for chromosome condensation and partitioning.</text>
</comment>
<dbReference type="InterPro" id="IPR024704">
    <property type="entry name" value="SMC"/>
</dbReference>
<protein>
    <recommendedName>
        <fullName evidence="7">Chromosome partition protein Smc</fullName>
    </recommendedName>
</protein>
<feature type="coiled-coil region" evidence="7">
    <location>
        <begin position="329"/>
        <end position="405"/>
    </location>
</feature>
<organism evidence="10 11">
    <name type="scientific">Pararhodospirillum oryzae</name>
    <dbReference type="NCBI Taxonomy" id="478448"/>
    <lineage>
        <taxon>Bacteria</taxon>
        <taxon>Pseudomonadati</taxon>
        <taxon>Pseudomonadota</taxon>
        <taxon>Alphaproteobacteria</taxon>
        <taxon>Rhodospirillales</taxon>
        <taxon>Rhodospirillaceae</taxon>
        <taxon>Pararhodospirillum</taxon>
    </lineage>
</organism>
<evidence type="ECO:0000256" key="8">
    <source>
        <dbReference type="SAM" id="MobiDB-lite"/>
    </source>
</evidence>
<feature type="region of interest" description="Disordered" evidence="8">
    <location>
        <begin position="853"/>
        <end position="911"/>
    </location>
</feature>
<feature type="compositionally biased region" description="Low complexity" evidence="8">
    <location>
        <begin position="894"/>
        <end position="909"/>
    </location>
</feature>
<comment type="domain">
    <text evidence="7">Contains large globular domains required for ATP hydrolysis at each terminus and a third globular domain forming a flexible hinge near the middle of the molecule. These domains are separated by coiled-coil structures.</text>
</comment>
<name>A0A512H4H3_9PROT</name>
<evidence type="ECO:0000313" key="10">
    <source>
        <dbReference type="EMBL" id="GEO80364.1"/>
    </source>
</evidence>
<dbReference type="GO" id="GO:0006260">
    <property type="term" value="P:DNA replication"/>
    <property type="evidence" value="ECO:0007669"/>
    <property type="project" value="UniProtKB-UniRule"/>
</dbReference>
<feature type="region of interest" description="Disordered" evidence="8">
    <location>
        <begin position="408"/>
        <end position="480"/>
    </location>
</feature>
<dbReference type="AlphaFoldDB" id="A0A512H4H3"/>
<dbReference type="GO" id="GO:0007059">
    <property type="term" value="P:chromosome segregation"/>
    <property type="evidence" value="ECO:0007669"/>
    <property type="project" value="UniProtKB-UniRule"/>
</dbReference>
<keyword evidence="6 7" id="KW-0238">DNA-binding</keyword>
<dbReference type="FunFam" id="3.40.50.300:FF:000901">
    <property type="entry name" value="Chromosome partition protein Smc"/>
    <property type="match status" value="1"/>
</dbReference>
<dbReference type="SUPFAM" id="SSF52540">
    <property type="entry name" value="P-loop containing nucleoside triphosphate hydrolases"/>
    <property type="match status" value="1"/>
</dbReference>
<evidence type="ECO:0000256" key="1">
    <source>
        <dbReference type="ARBA" id="ARBA00004496"/>
    </source>
</evidence>
<gene>
    <name evidence="7 10" type="primary">smc</name>
    <name evidence="10" type="ORF">ROR02_04950</name>
</gene>
<dbReference type="InterPro" id="IPR011890">
    <property type="entry name" value="SMC_prok"/>
</dbReference>
<comment type="similarity">
    <text evidence="7">Belongs to the SMC family.</text>
</comment>
<evidence type="ECO:0000313" key="11">
    <source>
        <dbReference type="Proteomes" id="UP000321567"/>
    </source>
</evidence>
<dbReference type="PANTHER" id="PTHR43977">
    <property type="entry name" value="STRUCTURAL MAINTENANCE OF CHROMOSOMES PROTEIN 3"/>
    <property type="match status" value="1"/>
</dbReference>
<comment type="subcellular location">
    <subcellularLocation>
        <location evidence="1 7">Cytoplasm</location>
    </subcellularLocation>
</comment>
<evidence type="ECO:0000256" key="6">
    <source>
        <dbReference type="ARBA" id="ARBA00023125"/>
    </source>
</evidence>
<dbReference type="GO" id="GO:0030261">
    <property type="term" value="P:chromosome condensation"/>
    <property type="evidence" value="ECO:0007669"/>
    <property type="project" value="InterPro"/>
</dbReference>
<evidence type="ECO:0000256" key="3">
    <source>
        <dbReference type="ARBA" id="ARBA00022741"/>
    </source>
</evidence>
<dbReference type="Proteomes" id="UP000321567">
    <property type="component" value="Unassembled WGS sequence"/>
</dbReference>
<evidence type="ECO:0000256" key="7">
    <source>
        <dbReference type="HAMAP-Rule" id="MF_01894"/>
    </source>
</evidence>
<reference evidence="10 11" key="1">
    <citation type="submission" date="2019-07" db="EMBL/GenBank/DDBJ databases">
        <title>Whole genome shotgun sequence of Rhodospirillum oryzae NBRC 107573.</title>
        <authorList>
            <person name="Hosoyama A."/>
            <person name="Uohara A."/>
            <person name="Ohji S."/>
            <person name="Ichikawa N."/>
        </authorList>
    </citation>
    <scope>NUCLEOTIDE SEQUENCE [LARGE SCALE GENOMIC DNA]</scope>
    <source>
        <strain evidence="10 11">NBRC 107573</strain>
    </source>
</reference>
<feature type="coiled-coil region" evidence="7">
    <location>
        <begin position="679"/>
        <end position="748"/>
    </location>
</feature>
<proteinExistence type="inferred from homology"/>
<feature type="compositionally biased region" description="Basic and acidic residues" evidence="8">
    <location>
        <begin position="455"/>
        <end position="480"/>
    </location>
</feature>
<feature type="domain" description="RecF/RecN/SMC N-terminal" evidence="9">
    <location>
        <begin position="5"/>
        <end position="1142"/>
    </location>
</feature>
<feature type="coiled-coil region" evidence="7">
    <location>
        <begin position="956"/>
        <end position="997"/>
    </location>
</feature>
<dbReference type="GO" id="GO:0016887">
    <property type="term" value="F:ATP hydrolysis activity"/>
    <property type="evidence" value="ECO:0007669"/>
    <property type="project" value="InterPro"/>
</dbReference>
<dbReference type="GO" id="GO:0007062">
    <property type="term" value="P:sister chromatid cohesion"/>
    <property type="evidence" value="ECO:0007669"/>
    <property type="project" value="InterPro"/>
</dbReference>
<feature type="compositionally biased region" description="Basic and acidic residues" evidence="8">
    <location>
        <begin position="853"/>
        <end position="893"/>
    </location>
</feature>
<keyword evidence="5 7" id="KW-0175">Coiled coil</keyword>
<comment type="subunit">
    <text evidence="7">Homodimer.</text>
</comment>
<evidence type="ECO:0000256" key="2">
    <source>
        <dbReference type="ARBA" id="ARBA00022490"/>
    </source>
</evidence>
<sequence length="1163" mass="125295">MLHFSRLRLVGFKSFVEPAELIIDPGLTGVVGPNGCGKSNVVEALRWVMGETSARQLRGTDMDDVIFGGTTTRPPRNVAEVTISLDNREHTAPPQFDAAEELDITRRITRGEGSAYKVNGKEVRARDVQLLFADAATGARSTAMVSQGRVGALINAKPAQRRALLEEAAGIGGLHTRRHEAETRLRAAEGNLARLDDVLIALEGQMGGLRRQAKQAQAYRALSEQVQRAEAVVLRLRWVAALRAVDTARRALEAAQRAHAEATARTATATTLQADAALALEPARAAEAEAGARLQRLTLAREHLDAEDRALAQATAEHTTRLTQATADLGREQARLDDAAQALERLKEDLARLDDETADDPLAQAAAAERVDTATDAAETLADALARATTRLAEHKARRDALIRADAEARQRRDTTLARVTGARRERDEVAGTQIDPQELAAATEAEAQADEALDQARERQEEAEAARAEARAAAEHASEALRAAQNTLTSLEAEARGLAAILAPARRTDSRQGPSALETLPVPPGLEKALAGALGDASQAGLDPATASHWRPLPPLRLPPLPEGARALAEALKTPAALARRLNATGLVPDAATAERLHGQLAPGQRLVDPDGGVWTWEGLVQAPGSQDGAAAAAARLETRNRLLALEADTTAAQEQVDLAAHAEAEARLILEARTGAEQDTRHQVREAERALTQARERRAALDRAAASTAGRLSALAEALIRLEEDLQEAEARAEAAEDALDALGSDAPAEDEVARLNADLARARSVQVAAQADHDRLKRDADERARRRQALARDIQAWTAREADAQARLDELNARREGALAALADLEGRPDALAEQRDALLDALEEAEARRREASDALARSERALKDADKAQRDAERAEAQAREDEVRAEAALEQGQAEARAAAQAIAERRDCTPEALAAQADLPPDDTLPPITEAEELFHRLSRQRDAMGPVNLRADQELRELEEQVSTLTLERDDLIAAIARLRHGINELNKEGRARLLESFNKVDQHFQALFQRLFGGGRAHLTLIESDDPLEAGLEIMASPPGKRLQSLSLLSGGEQALTATALLFAVFLTNPAPICVLDEVDAPLDDANVDRFCSMLRTLTDTTRTRFLVVTHHRMTMARMDRLFGVTMAERGISSLVSVDLRHAADLAAQPGPTA</sequence>